<proteinExistence type="predicted"/>
<dbReference type="InterPro" id="IPR013170">
    <property type="entry name" value="mRNA_splic_Cwf21_dom"/>
</dbReference>
<dbReference type="SMART" id="SM01115">
    <property type="entry name" value="cwf21"/>
    <property type="match status" value="1"/>
</dbReference>
<feature type="compositionally biased region" description="Basic residues" evidence="1">
    <location>
        <begin position="197"/>
        <end position="209"/>
    </location>
</feature>
<feature type="region of interest" description="Disordered" evidence="1">
    <location>
        <begin position="1"/>
        <end position="29"/>
    </location>
</feature>
<gene>
    <name evidence="3" type="ORF">KIL84_000187</name>
</gene>
<keyword evidence="4" id="KW-1185">Reference proteome</keyword>
<dbReference type="GO" id="GO:0005634">
    <property type="term" value="C:nucleus"/>
    <property type="evidence" value="ECO:0007669"/>
    <property type="project" value="UniProtKB-ARBA"/>
</dbReference>
<feature type="domain" description="CWF21" evidence="2">
    <location>
        <begin position="52"/>
        <end position="97"/>
    </location>
</feature>
<feature type="compositionally biased region" description="Basic and acidic residues" evidence="1">
    <location>
        <begin position="373"/>
        <end position="382"/>
    </location>
</feature>
<feature type="compositionally biased region" description="Low complexity" evidence="1">
    <location>
        <begin position="479"/>
        <end position="492"/>
    </location>
</feature>
<dbReference type="InterPro" id="IPR029360">
    <property type="entry name" value="SRRM_C"/>
</dbReference>
<sequence>MALYNNGAKMPSPQEAANGFPQPGASGTWHKPEEEVRLVEPSLVKKAHREILDHERKRRVELKCMELQEMMEEQGYSEEEIRQKVGTFRQMLMEKEGVLTREDQHGRQIVIENHHMEEYAVEYPAYGEGCLLPCDCPADCYRDHCSHREHRLKRRMSSSASPPPKKKKKKKSGHRRSRKKRKPGSERSCDSSSPLRKEKKKKNGKKHRRDRSESGSRKKRRRRSRSPKNKRKEKTKERKRSPSNSPARRCHRHSSCSSHSASLSSDYSHSKSPGRLTPKHREDGHKPSSLRSSRSPSSSRTWHSRSATPHQNGHKGSAQNGRHSHGTPGEKQQDRLDSASSSPRGHVRTEPPSPRSKGGRRGPRSPRSVSPEKGGRCSGGDKYRRRSRSASLHKHKGRGKGQASAQKASPHSLSHTDYSSDSEGSACSHPYPAARGAEKSHGAHLKKVKDRHHRGRPNSCSQSPVKHSRHNSERRKSLSRSSSWSSSGSPSKSRSRSREKRAARSRSQSPLQKKNASREKDNEPRTRHSDTDPARARRRSRSYSPIRKRRRDSPSFMEPRRITSARKRPIPYYRPSPSSSSSLSSYSYSRSYSRSYDSYSTSRSRTRSPQSRSRTPSPSPSYNSRSSSESAGF</sequence>
<evidence type="ECO:0000256" key="1">
    <source>
        <dbReference type="SAM" id="MobiDB-lite"/>
    </source>
</evidence>
<dbReference type="Pfam" id="PF08312">
    <property type="entry name" value="cwf21"/>
    <property type="match status" value="1"/>
</dbReference>
<name>A0A9D3XFT7_9SAUR</name>
<evidence type="ECO:0000313" key="4">
    <source>
        <dbReference type="Proteomes" id="UP000827986"/>
    </source>
</evidence>
<feature type="compositionally biased region" description="Low complexity" evidence="1">
    <location>
        <begin position="289"/>
        <end position="306"/>
    </location>
</feature>
<organism evidence="3 4">
    <name type="scientific">Mauremys mutica</name>
    <name type="common">yellowpond turtle</name>
    <dbReference type="NCBI Taxonomy" id="74926"/>
    <lineage>
        <taxon>Eukaryota</taxon>
        <taxon>Metazoa</taxon>
        <taxon>Chordata</taxon>
        <taxon>Craniata</taxon>
        <taxon>Vertebrata</taxon>
        <taxon>Euteleostomi</taxon>
        <taxon>Archelosauria</taxon>
        <taxon>Testudinata</taxon>
        <taxon>Testudines</taxon>
        <taxon>Cryptodira</taxon>
        <taxon>Durocryptodira</taxon>
        <taxon>Testudinoidea</taxon>
        <taxon>Geoemydidae</taxon>
        <taxon>Geoemydinae</taxon>
        <taxon>Mauremys</taxon>
    </lineage>
</organism>
<feature type="region of interest" description="Disordered" evidence="1">
    <location>
        <begin position="151"/>
        <end position="633"/>
    </location>
</feature>
<feature type="compositionally biased region" description="Low complexity" evidence="1">
    <location>
        <begin position="570"/>
        <end position="633"/>
    </location>
</feature>
<feature type="compositionally biased region" description="Basic residues" evidence="1">
    <location>
        <begin position="383"/>
        <end position="399"/>
    </location>
</feature>
<dbReference type="Proteomes" id="UP000827986">
    <property type="component" value="Unassembled WGS sequence"/>
</dbReference>
<dbReference type="EMBL" id="JAHDVG010000473">
    <property type="protein sequence ID" value="KAH1178856.1"/>
    <property type="molecule type" value="Genomic_DNA"/>
</dbReference>
<accession>A0A9D3XFT7</accession>
<dbReference type="InterPro" id="IPR047489">
    <property type="entry name" value="SRRM3_cwf21"/>
</dbReference>
<evidence type="ECO:0000259" key="2">
    <source>
        <dbReference type="SMART" id="SM01115"/>
    </source>
</evidence>
<dbReference type="AlphaFoldDB" id="A0A9D3XFT7"/>
<dbReference type="Gene3D" id="6.10.140.420">
    <property type="match status" value="1"/>
</dbReference>
<feature type="compositionally biased region" description="Basic residues" evidence="1">
    <location>
        <begin position="217"/>
        <end position="241"/>
    </location>
</feature>
<feature type="compositionally biased region" description="Basic residues" evidence="1">
    <location>
        <begin position="164"/>
        <end position="182"/>
    </location>
</feature>
<dbReference type="PANTHER" id="PTHR34755">
    <property type="entry name" value="SERINE/ARGININE REPETITIVE MATRIX PROTEIN 3-RELATED"/>
    <property type="match status" value="1"/>
</dbReference>
<protein>
    <recommendedName>
        <fullName evidence="2">CWF21 domain-containing protein</fullName>
    </recommendedName>
</protein>
<feature type="compositionally biased region" description="Basic and acidic residues" evidence="1">
    <location>
        <begin position="516"/>
        <end position="535"/>
    </location>
</feature>
<feature type="compositionally biased region" description="Basic residues" evidence="1">
    <location>
        <begin position="493"/>
        <end position="504"/>
    </location>
</feature>
<dbReference type="InterPro" id="IPR052109">
    <property type="entry name" value="SRRM_Domain-Containing"/>
</dbReference>
<comment type="caution">
    <text evidence="3">The sequence shown here is derived from an EMBL/GenBank/DDBJ whole genome shotgun (WGS) entry which is preliminary data.</text>
</comment>
<feature type="compositionally biased region" description="Polar residues" evidence="1">
    <location>
        <begin position="403"/>
        <end position="425"/>
    </location>
</feature>
<reference evidence="3" key="1">
    <citation type="submission" date="2021-09" db="EMBL/GenBank/DDBJ databases">
        <title>The genome of Mauremys mutica provides insights into the evolution of semi-aquatic lifestyle.</title>
        <authorList>
            <person name="Gong S."/>
            <person name="Gao Y."/>
        </authorList>
    </citation>
    <scope>NUCLEOTIDE SEQUENCE</scope>
    <source>
        <strain evidence="3">MM-2020</strain>
        <tissue evidence="3">Muscle</tissue>
    </source>
</reference>
<dbReference type="GO" id="GO:0003729">
    <property type="term" value="F:mRNA binding"/>
    <property type="evidence" value="ECO:0007669"/>
    <property type="project" value="TreeGrafter"/>
</dbReference>
<evidence type="ECO:0000313" key="3">
    <source>
        <dbReference type="EMBL" id="KAH1178856.1"/>
    </source>
</evidence>
<feature type="compositionally biased region" description="Basic residues" evidence="1">
    <location>
        <begin position="442"/>
        <end position="456"/>
    </location>
</feature>
<feature type="compositionally biased region" description="Basic residues" evidence="1">
    <location>
        <begin position="536"/>
        <end position="551"/>
    </location>
</feature>
<feature type="compositionally biased region" description="Low complexity" evidence="1">
    <location>
        <begin position="255"/>
        <end position="271"/>
    </location>
</feature>
<dbReference type="PANTHER" id="PTHR34755:SF2">
    <property type="entry name" value="SERINE_ARGININE REPETITIVE MATRIX PROTEIN 3"/>
    <property type="match status" value="1"/>
</dbReference>
<dbReference type="Pfam" id="PF15230">
    <property type="entry name" value="SRRM_C"/>
    <property type="match status" value="1"/>
</dbReference>
<dbReference type="CDD" id="cd21376">
    <property type="entry name" value="cwf21_SRRM3"/>
    <property type="match status" value="1"/>
</dbReference>